<evidence type="ECO:0000256" key="1">
    <source>
        <dbReference type="SAM" id="SignalP"/>
    </source>
</evidence>
<accession>A0A023G0V3</accession>
<organism evidence="2">
    <name type="scientific">Amblyomma triste</name>
    <name type="common">Neotropical tick</name>
    <dbReference type="NCBI Taxonomy" id="251400"/>
    <lineage>
        <taxon>Eukaryota</taxon>
        <taxon>Metazoa</taxon>
        <taxon>Ecdysozoa</taxon>
        <taxon>Arthropoda</taxon>
        <taxon>Chelicerata</taxon>
        <taxon>Arachnida</taxon>
        <taxon>Acari</taxon>
        <taxon>Parasitiformes</taxon>
        <taxon>Ixodida</taxon>
        <taxon>Ixodoidea</taxon>
        <taxon>Ixodidae</taxon>
        <taxon>Amblyomminae</taxon>
        <taxon>Amblyomma</taxon>
    </lineage>
</organism>
<keyword evidence="1" id="KW-0732">Signal</keyword>
<evidence type="ECO:0000313" key="2">
    <source>
        <dbReference type="EMBL" id="JAC27339.1"/>
    </source>
</evidence>
<feature type="signal peptide" evidence="1">
    <location>
        <begin position="1"/>
        <end position="18"/>
    </location>
</feature>
<protein>
    <submittedName>
        <fullName evidence="2">Putative secreted protein</fullName>
    </submittedName>
</protein>
<dbReference type="EMBL" id="GBBM01008079">
    <property type="protein sequence ID" value="JAC27339.1"/>
    <property type="molecule type" value="mRNA"/>
</dbReference>
<reference evidence="2" key="1">
    <citation type="submission" date="2014-03" db="EMBL/GenBank/DDBJ databases">
        <title>The sialotranscriptome of Amblyomma triste, Amblyomma parvum and Amblyomma cajennense ticks, uncovered by 454-based RNA-seq.</title>
        <authorList>
            <person name="Garcia G.R."/>
            <person name="Gardinassi L.G."/>
            <person name="Ribeiro J.M."/>
            <person name="Anatriello E."/>
            <person name="Ferreira B.R."/>
            <person name="Moreira H.N."/>
            <person name="Mafra C."/>
            <person name="Olegario M.M."/>
            <person name="Szabo P.J."/>
            <person name="Miranda-Santos I.K."/>
            <person name="Maruyama S.R."/>
        </authorList>
    </citation>
    <scope>NUCLEOTIDE SEQUENCE</scope>
    <source>
        <strain evidence="2">Mato Grasso do Sul</strain>
        <tissue evidence="2">Salivary glands</tissue>
    </source>
</reference>
<name>A0A023G0V3_AMBTT</name>
<sequence>MGVTLSCCLLPQMACTAAYCLCNNPTIAHNDVVTYAISSQYRSQSYKGNILAKGIVFATYAPPFKHLQ</sequence>
<dbReference type="AlphaFoldDB" id="A0A023G0V3"/>
<feature type="chain" id="PRO_5001520381" evidence="1">
    <location>
        <begin position="19"/>
        <end position="68"/>
    </location>
</feature>
<proteinExistence type="evidence at transcript level"/>